<sequence length="528" mass="61455">MRKKLSTSVYTFHTIIKENGMYVDKTADIFRMVSKMDGQFFLSRPRRFGKSLTLSTLESVFLGKKELFKGLYIFDQPYDWKVYPVIRLVMNKVSASSCAEFEENLAMELDWLAEKEGLRLRAERPAAKFRELIQILSAGSDKVVILIDEYDKPILDNILDKAEVLKIRTLLKQFYGMIKAMEDHIRFSFITGVSKFTHVSIFSDLNHLDDITMMPEYATLCGFTQEECEGYFAEWIDENAVKNGMGRKDYLEKLRKTYNGLRFSEKPVSVYNPVSFIKAMDQGNFRHHWFETGTPTFLLKLLKEEEEKTEGAKKPAPGVKDLDGMRLMADSFSSYEIECLKVEPLLFQTGYLTILDYDPESELFTLGYPNDEVRFAFVKKLSGYFTPVPEAQVPSLLDQLIQALKAHDLEEVFEILNVFYAQVDYSIRLKHEKYYQTIFYILFTLLGYRIRVEENSNKGRMDAVVETKDRIYIFEFKLNMDAEAAMKQIKDREYFQKYLRTSKALTLVGVAFNSDTGEIGEWKVEDRQ</sequence>
<dbReference type="InterPro" id="IPR018631">
    <property type="entry name" value="AAA-ATPase-like_dom"/>
</dbReference>
<evidence type="ECO:0000259" key="1">
    <source>
        <dbReference type="Pfam" id="PF09820"/>
    </source>
</evidence>
<dbReference type="OrthoDB" id="9808684at2"/>
<accession>A0A5Q4VCK4</accession>
<dbReference type="PANTHER" id="PTHR34825:SF1">
    <property type="entry name" value="AAA-ATPASE-LIKE DOMAIN-CONTAINING PROTEIN"/>
    <property type="match status" value="1"/>
</dbReference>
<evidence type="ECO:0000313" key="3">
    <source>
        <dbReference type="Proteomes" id="UP000321899"/>
    </source>
</evidence>
<dbReference type="PANTHER" id="PTHR34825">
    <property type="entry name" value="CONSERVED PROTEIN, WITH A WEAK D-GALACTARATE DEHYDRATASE/ALTRONATE HYDROLASE DOMAIN"/>
    <property type="match status" value="1"/>
</dbReference>
<dbReference type="GO" id="GO:0005524">
    <property type="term" value="F:ATP binding"/>
    <property type="evidence" value="ECO:0007669"/>
    <property type="project" value="UniProtKB-KW"/>
</dbReference>
<dbReference type="Pfam" id="PF08011">
    <property type="entry name" value="PDDEXK_9"/>
    <property type="match status" value="1"/>
</dbReference>
<gene>
    <name evidence="2" type="ORF">FIM25_08635</name>
</gene>
<organism evidence="2 3">
    <name type="scientific">Desulfobotulus mexicanus</name>
    <dbReference type="NCBI Taxonomy" id="2586642"/>
    <lineage>
        <taxon>Bacteria</taxon>
        <taxon>Pseudomonadati</taxon>
        <taxon>Thermodesulfobacteriota</taxon>
        <taxon>Desulfobacteria</taxon>
        <taxon>Desulfobacterales</taxon>
        <taxon>Desulfobacteraceae</taxon>
        <taxon>Desulfobotulus</taxon>
    </lineage>
</organism>
<dbReference type="InterPro" id="IPR012547">
    <property type="entry name" value="PDDEXK_9"/>
</dbReference>
<name>A0A5Q4VCK4_9BACT</name>
<dbReference type="RefSeq" id="WP_139448306.1">
    <property type="nucleotide sequence ID" value="NZ_VDMB01000009.1"/>
</dbReference>
<dbReference type="EMBL" id="VDMB01000009">
    <property type="protein sequence ID" value="TYT74656.1"/>
    <property type="molecule type" value="Genomic_DNA"/>
</dbReference>
<dbReference type="Proteomes" id="UP000321899">
    <property type="component" value="Unassembled WGS sequence"/>
</dbReference>
<comment type="caution">
    <text evidence="2">The sequence shown here is derived from an EMBL/GenBank/DDBJ whole genome shotgun (WGS) entry which is preliminary data.</text>
</comment>
<proteinExistence type="predicted"/>
<keyword evidence="2" id="KW-0547">Nucleotide-binding</keyword>
<dbReference type="Pfam" id="PF09820">
    <property type="entry name" value="AAA-ATPase_like"/>
    <property type="match status" value="1"/>
</dbReference>
<reference evidence="2 3" key="1">
    <citation type="submission" date="2019-06" db="EMBL/GenBank/DDBJ databases">
        <title>Desulfobotulus mexicanus sp. nov., a novel sulfate-reducing bacterium isolated from the sediment of an alkaline crater lake in Mexico.</title>
        <authorList>
            <person name="Hirschler-Rea A."/>
        </authorList>
    </citation>
    <scope>NUCLEOTIDE SEQUENCE [LARGE SCALE GENOMIC DNA]</scope>
    <source>
        <strain evidence="2 3">PAR22N</strain>
    </source>
</reference>
<feature type="domain" description="AAA-ATPase-like" evidence="1">
    <location>
        <begin position="9"/>
        <end position="202"/>
    </location>
</feature>
<protein>
    <submittedName>
        <fullName evidence="2">ATP-binding protein</fullName>
    </submittedName>
</protein>
<keyword evidence="2" id="KW-0067">ATP-binding</keyword>
<dbReference type="AlphaFoldDB" id="A0A5Q4VCK4"/>
<keyword evidence="3" id="KW-1185">Reference proteome</keyword>
<evidence type="ECO:0000313" key="2">
    <source>
        <dbReference type="EMBL" id="TYT74656.1"/>
    </source>
</evidence>